<accession>A0AAJ0AQW7</accession>
<dbReference type="GeneID" id="85450973"/>
<evidence type="ECO:0000313" key="3">
    <source>
        <dbReference type="Proteomes" id="UP001224890"/>
    </source>
</evidence>
<sequence>MCLLANFQRLKGGSESSDDQMSKENEKDSRKRLSIVYGNFQNSISRPLPIPCWSRKFRHKIADKSYLPRAIGPSLQLHDGQLTLDTSREACLVLIARGEPLNRRAKIGQRLVCISADMNFFSRLRGSTWARTLESGPLTLSGCINYRMATVPSELTQWMRSDFSKKQAADIVRSCCDSALLILWKCGGHLDEIPRDSVAQSAGNANRAYRILQRAKPRRGADAQPLQIILSRILSVDRGQRGLPKKRWPAASAVAEAGKVGRGFGEETAGNGRHRYRVQLCRPSGGLWGAAT</sequence>
<name>A0AAJ0AQW7_9PEZI</name>
<gene>
    <name evidence="2" type="ORF">BDP55DRAFT_27488</name>
</gene>
<dbReference type="AlphaFoldDB" id="A0AAJ0AQW7"/>
<dbReference type="EMBL" id="JAHMHR010000010">
    <property type="protein sequence ID" value="KAK1688713.1"/>
    <property type="molecule type" value="Genomic_DNA"/>
</dbReference>
<reference evidence="2" key="1">
    <citation type="submission" date="2021-06" db="EMBL/GenBank/DDBJ databases">
        <title>Comparative genomics, transcriptomics and evolutionary studies reveal genomic signatures of adaptation to plant cell wall in hemibiotrophic fungi.</title>
        <authorList>
            <consortium name="DOE Joint Genome Institute"/>
            <person name="Baroncelli R."/>
            <person name="Diaz J.F."/>
            <person name="Benocci T."/>
            <person name="Peng M."/>
            <person name="Battaglia E."/>
            <person name="Haridas S."/>
            <person name="Andreopoulos W."/>
            <person name="Labutti K."/>
            <person name="Pangilinan J."/>
            <person name="Floch G.L."/>
            <person name="Makela M.R."/>
            <person name="Henrissat B."/>
            <person name="Grigoriev I.V."/>
            <person name="Crouch J.A."/>
            <person name="De Vries R.P."/>
            <person name="Sukno S.A."/>
            <person name="Thon M.R."/>
        </authorList>
    </citation>
    <scope>NUCLEOTIDE SEQUENCE</scope>
    <source>
        <strain evidence="2">CBS 193.32</strain>
    </source>
</reference>
<protein>
    <submittedName>
        <fullName evidence="2">Uncharacterized protein</fullName>
    </submittedName>
</protein>
<keyword evidence="3" id="KW-1185">Reference proteome</keyword>
<feature type="region of interest" description="Disordered" evidence="1">
    <location>
        <begin position="10"/>
        <end position="29"/>
    </location>
</feature>
<proteinExistence type="predicted"/>
<evidence type="ECO:0000313" key="2">
    <source>
        <dbReference type="EMBL" id="KAK1688713.1"/>
    </source>
</evidence>
<feature type="compositionally biased region" description="Basic and acidic residues" evidence="1">
    <location>
        <begin position="20"/>
        <end position="29"/>
    </location>
</feature>
<organism evidence="2 3">
    <name type="scientific">Colletotrichum godetiae</name>
    <dbReference type="NCBI Taxonomy" id="1209918"/>
    <lineage>
        <taxon>Eukaryota</taxon>
        <taxon>Fungi</taxon>
        <taxon>Dikarya</taxon>
        <taxon>Ascomycota</taxon>
        <taxon>Pezizomycotina</taxon>
        <taxon>Sordariomycetes</taxon>
        <taxon>Hypocreomycetidae</taxon>
        <taxon>Glomerellales</taxon>
        <taxon>Glomerellaceae</taxon>
        <taxon>Colletotrichum</taxon>
        <taxon>Colletotrichum acutatum species complex</taxon>
    </lineage>
</organism>
<evidence type="ECO:0000256" key="1">
    <source>
        <dbReference type="SAM" id="MobiDB-lite"/>
    </source>
</evidence>
<dbReference type="RefSeq" id="XP_060432408.1">
    <property type="nucleotide sequence ID" value="XM_060566447.1"/>
</dbReference>
<dbReference type="Proteomes" id="UP001224890">
    <property type="component" value="Unassembled WGS sequence"/>
</dbReference>
<comment type="caution">
    <text evidence="2">The sequence shown here is derived from an EMBL/GenBank/DDBJ whole genome shotgun (WGS) entry which is preliminary data.</text>
</comment>